<dbReference type="GO" id="GO:0004347">
    <property type="term" value="F:glucose-6-phosphate isomerase activity"/>
    <property type="evidence" value="ECO:0007669"/>
    <property type="project" value="UniProtKB-EC"/>
</dbReference>
<gene>
    <name evidence="6" type="ORF">IAB37_06725</name>
</gene>
<proteinExistence type="inferred from homology"/>
<dbReference type="SUPFAM" id="SSF53697">
    <property type="entry name" value="SIS domain"/>
    <property type="match status" value="1"/>
</dbReference>
<dbReference type="PROSITE" id="PS51463">
    <property type="entry name" value="P_GLUCOSE_ISOMERASE_3"/>
    <property type="match status" value="1"/>
</dbReference>
<dbReference type="EMBL" id="DVHA01000213">
    <property type="protein sequence ID" value="HIR61247.1"/>
    <property type="molecule type" value="Genomic_DNA"/>
</dbReference>
<organism evidence="6 7">
    <name type="scientific">Candidatus Faecivivens stercoravium</name>
    <dbReference type="NCBI Taxonomy" id="2840803"/>
    <lineage>
        <taxon>Bacteria</taxon>
        <taxon>Bacillati</taxon>
        <taxon>Bacillota</taxon>
        <taxon>Clostridia</taxon>
        <taxon>Eubacteriales</taxon>
        <taxon>Oscillospiraceae</taxon>
        <taxon>Oscillospiraceae incertae sedis</taxon>
        <taxon>Candidatus Faecivivens</taxon>
    </lineage>
</organism>
<evidence type="ECO:0000256" key="1">
    <source>
        <dbReference type="ARBA" id="ARBA00011952"/>
    </source>
</evidence>
<dbReference type="GO" id="GO:0051156">
    <property type="term" value="P:glucose 6-phosphate metabolic process"/>
    <property type="evidence" value="ECO:0007669"/>
    <property type="project" value="TreeGrafter"/>
</dbReference>
<protein>
    <recommendedName>
        <fullName evidence="1 5">Glucose-6-phosphate isomerase</fullName>
        <ecNumber evidence="1 5">5.3.1.9</ecNumber>
    </recommendedName>
</protein>
<sequence>MLKLTFADQTGRLTDEKLRAEAEKYAPLLAGMKEKMGLDPMSTGWMELEKWAGEDTLSRLESIAGEIRQKADAFVVIGVGGSNNAARSMVKALKRPGNPEIIWAGNTLSAPAMNRMLRSLEGKDFYIDCIAKNFETLEPGAAFRVLRRALREKYGADYPARVIATGTIGSPLEALCQKEGFTFLPFPTDIGGRYTALSNVGLLPAAVAGVDIRKVTGGARKMREAVYSLPPGENPALLYAAARHLLYEAGYRVEMLASFEPAFGWFYKWWIQLFAESEGKEGKGLFPVASAYSEELHSVGQFVQEGSPILFETFLEVGETGEKLSLAPDGVSDGFDYLDGKDYGDLNAAAAEATRTAHSRRLPVLTLSVPRIDEETFGELFAFFQYACVLSSGMLGVNPFDQPGVEAYKRWMFKALGKREWDL</sequence>
<evidence type="ECO:0000256" key="5">
    <source>
        <dbReference type="RuleBase" id="RU000612"/>
    </source>
</evidence>
<dbReference type="CDD" id="cd05016">
    <property type="entry name" value="SIS_PGI_2"/>
    <property type="match status" value="1"/>
</dbReference>
<dbReference type="PANTHER" id="PTHR11469">
    <property type="entry name" value="GLUCOSE-6-PHOSPHATE ISOMERASE"/>
    <property type="match status" value="1"/>
</dbReference>
<keyword evidence="2 5" id="KW-0312">Gluconeogenesis</keyword>
<dbReference type="InterPro" id="IPR001672">
    <property type="entry name" value="G6P_Isomerase"/>
</dbReference>
<dbReference type="InterPro" id="IPR018189">
    <property type="entry name" value="Phosphoglucose_isomerase_CS"/>
</dbReference>
<dbReference type="GO" id="GO:0006094">
    <property type="term" value="P:gluconeogenesis"/>
    <property type="evidence" value="ECO:0007669"/>
    <property type="project" value="UniProtKB-KW"/>
</dbReference>
<dbReference type="PANTHER" id="PTHR11469:SF1">
    <property type="entry name" value="GLUCOSE-6-PHOSPHATE ISOMERASE"/>
    <property type="match status" value="1"/>
</dbReference>
<evidence type="ECO:0000313" key="6">
    <source>
        <dbReference type="EMBL" id="HIR61247.1"/>
    </source>
</evidence>
<dbReference type="GO" id="GO:0097367">
    <property type="term" value="F:carbohydrate derivative binding"/>
    <property type="evidence" value="ECO:0007669"/>
    <property type="project" value="InterPro"/>
</dbReference>
<dbReference type="GO" id="GO:0006096">
    <property type="term" value="P:glycolytic process"/>
    <property type="evidence" value="ECO:0007669"/>
    <property type="project" value="UniProtKB-KW"/>
</dbReference>
<name>A0A9D1DYD5_9FIRM</name>
<dbReference type="Pfam" id="PF00342">
    <property type="entry name" value="PGI"/>
    <property type="match status" value="1"/>
</dbReference>
<keyword evidence="3 5" id="KW-0324">Glycolysis</keyword>
<comment type="caution">
    <text evidence="6">The sequence shown here is derived from an EMBL/GenBank/DDBJ whole genome shotgun (WGS) entry which is preliminary data.</text>
</comment>
<keyword evidence="4 5" id="KW-0413">Isomerase</keyword>
<evidence type="ECO:0000256" key="2">
    <source>
        <dbReference type="ARBA" id="ARBA00022432"/>
    </source>
</evidence>
<reference evidence="6" key="2">
    <citation type="journal article" date="2021" name="PeerJ">
        <title>Extensive microbial diversity within the chicken gut microbiome revealed by metagenomics and culture.</title>
        <authorList>
            <person name="Gilroy R."/>
            <person name="Ravi A."/>
            <person name="Getino M."/>
            <person name="Pursley I."/>
            <person name="Horton D.L."/>
            <person name="Alikhan N.F."/>
            <person name="Baker D."/>
            <person name="Gharbi K."/>
            <person name="Hall N."/>
            <person name="Watson M."/>
            <person name="Adriaenssens E.M."/>
            <person name="Foster-Nyarko E."/>
            <person name="Jarju S."/>
            <person name="Secka A."/>
            <person name="Antonio M."/>
            <person name="Oren A."/>
            <person name="Chaudhuri R.R."/>
            <person name="La Ragione R."/>
            <person name="Hildebrand F."/>
            <person name="Pallen M.J."/>
        </authorList>
    </citation>
    <scope>NUCLEOTIDE SEQUENCE</scope>
    <source>
        <strain evidence="6">CHK189-12415</strain>
    </source>
</reference>
<dbReference type="EC" id="5.3.1.9" evidence="1 5"/>
<dbReference type="GO" id="GO:0005829">
    <property type="term" value="C:cytosol"/>
    <property type="evidence" value="ECO:0007669"/>
    <property type="project" value="TreeGrafter"/>
</dbReference>
<dbReference type="InterPro" id="IPR046348">
    <property type="entry name" value="SIS_dom_sf"/>
</dbReference>
<dbReference type="PROSITE" id="PS00174">
    <property type="entry name" value="P_GLUCOSE_ISOMERASE_2"/>
    <property type="match status" value="1"/>
</dbReference>
<reference evidence="6" key="1">
    <citation type="submission" date="2020-10" db="EMBL/GenBank/DDBJ databases">
        <authorList>
            <person name="Gilroy R."/>
        </authorList>
    </citation>
    <scope>NUCLEOTIDE SEQUENCE</scope>
    <source>
        <strain evidence="6">CHK189-12415</strain>
    </source>
</reference>
<evidence type="ECO:0000256" key="3">
    <source>
        <dbReference type="ARBA" id="ARBA00023152"/>
    </source>
</evidence>
<evidence type="ECO:0000256" key="4">
    <source>
        <dbReference type="ARBA" id="ARBA00023235"/>
    </source>
</evidence>
<comment type="catalytic activity">
    <reaction evidence="5">
        <text>alpha-D-glucose 6-phosphate = beta-D-fructose 6-phosphate</text>
        <dbReference type="Rhea" id="RHEA:11816"/>
        <dbReference type="ChEBI" id="CHEBI:57634"/>
        <dbReference type="ChEBI" id="CHEBI:58225"/>
        <dbReference type="EC" id="5.3.1.9"/>
    </reaction>
</comment>
<dbReference type="AlphaFoldDB" id="A0A9D1DYD5"/>
<accession>A0A9D1DYD5</accession>
<comment type="similarity">
    <text evidence="5">Belongs to the GPI family.</text>
</comment>
<dbReference type="GO" id="GO:0048029">
    <property type="term" value="F:monosaccharide binding"/>
    <property type="evidence" value="ECO:0007669"/>
    <property type="project" value="TreeGrafter"/>
</dbReference>
<dbReference type="InterPro" id="IPR035482">
    <property type="entry name" value="SIS_PGI_2"/>
</dbReference>
<dbReference type="Gene3D" id="3.40.50.10490">
    <property type="entry name" value="Glucose-6-phosphate isomerase like protein, domain 1"/>
    <property type="match status" value="2"/>
</dbReference>
<dbReference type="PRINTS" id="PR00662">
    <property type="entry name" value="G6PISOMERASE"/>
</dbReference>
<comment type="pathway">
    <text evidence="5">Carbohydrate degradation; glycolysis; D-glyceraldehyde 3-phosphate and glycerone phosphate from D-glucose: step 2/4.</text>
</comment>
<dbReference type="Proteomes" id="UP000824241">
    <property type="component" value="Unassembled WGS sequence"/>
</dbReference>
<evidence type="ECO:0000313" key="7">
    <source>
        <dbReference type="Proteomes" id="UP000824241"/>
    </source>
</evidence>